<evidence type="ECO:0000313" key="5">
    <source>
        <dbReference type="Proteomes" id="UP000824156"/>
    </source>
</evidence>
<accession>A0A9D1WB02</accession>
<comment type="caution">
    <text evidence="4">The sequence shown here is derived from an EMBL/GenBank/DDBJ whole genome shotgun (WGS) entry which is preliminary data.</text>
</comment>
<gene>
    <name evidence="4" type="ORF">H9853_12415</name>
</gene>
<feature type="domain" description="OmpR/PhoB-type" evidence="3">
    <location>
        <begin position="1"/>
        <end position="36"/>
    </location>
</feature>
<evidence type="ECO:0000256" key="2">
    <source>
        <dbReference type="PROSITE-ProRule" id="PRU01091"/>
    </source>
</evidence>
<sequence length="37" mass="4271">VVVTNRTIDVHVRKLREKVGEHYVSTVKGVGYKFDLQ</sequence>
<dbReference type="InterPro" id="IPR036388">
    <property type="entry name" value="WH-like_DNA-bd_sf"/>
</dbReference>
<dbReference type="GO" id="GO:0006355">
    <property type="term" value="P:regulation of DNA-templated transcription"/>
    <property type="evidence" value="ECO:0007669"/>
    <property type="project" value="InterPro"/>
</dbReference>
<evidence type="ECO:0000313" key="4">
    <source>
        <dbReference type="EMBL" id="HIX55816.1"/>
    </source>
</evidence>
<dbReference type="InterPro" id="IPR001867">
    <property type="entry name" value="OmpR/PhoB-type_DNA-bd"/>
</dbReference>
<reference evidence="4" key="2">
    <citation type="submission" date="2021-04" db="EMBL/GenBank/DDBJ databases">
        <authorList>
            <person name="Gilroy R."/>
        </authorList>
    </citation>
    <scope>NUCLEOTIDE SEQUENCE</scope>
    <source>
        <strain evidence="4">1719</strain>
    </source>
</reference>
<dbReference type="SUPFAM" id="SSF46894">
    <property type="entry name" value="C-terminal effector domain of the bipartite response regulators"/>
    <property type="match status" value="1"/>
</dbReference>
<name>A0A9D1WB02_9SPHI</name>
<feature type="DNA-binding region" description="OmpR/PhoB-type" evidence="2">
    <location>
        <begin position="1"/>
        <end position="36"/>
    </location>
</feature>
<proteinExistence type="predicted"/>
<dbReference type="Pfam" id="PF00486">
    <property type="entry name" value="Trans_reg_C"/>
    <property type="match status" value="1"/>
</dbReference>
<dbReference type="PROSITE" id="PS51755">
    <property type="entry name" value="OMPR_PHOB"/>
    <property type="match status" value="1"/>
</dbReference>
<dbReference type="GO" id="GO:0000160">
    <property type="term" value="P:phosphorelay signal transduction system"/>
    <property type="evidence" value="ECO:0007669"/>
    <property type="project" value="InterPro"/>
</dbReference>
<dbReference type="GO" id="GO:0003677">
    <property type="term" value="F:DNA binding"/>
    <property type="evidence" value="ECO:0007669"/>
    <property type="project" value="UniProtKB-UniRule"/>
</dbReference>
<dbReference type="Gene3D" id="1.10.10.10">
    <property type="entry name" value="Winged helix-like DNA-binding domain superfamily/Winged helix DNA-binding domain"/>
    <property type="match status" value="1"/>
</dbReference>
<organism evidence="4 5">
    <name type="scientific">Candidatus Sphingobacterium stercoripullorum</name>
    <dbReference type="NCBI Taxonomy" id="2838759"/>
    <lineage>
        <taxon>Bacteria</taxon>
        <taxon>Pseudomonadati</taxon>
        <taxon>Bacteroidota</taxon>
        <taxon>Sphingobacteriia</taxon>
        <taxon>Sphingobacteriales</taxon>
        <taxon>Sphingobacteriaceae</taxon>
        <taxon>Sphingobacterium</taxon>
    </lineage>
</organism>
<dbReference type="InterPro" id="IPR016032">
    <property type="entry name" value="Sig_transdc_resp-reg_C-effctor"/>
</dbReference>
<keyword evidence="1 2" id="KW-0238">DNA-binding</keyword>
<dbReference type="Proteomes" id="UP000824156">
    <property type="component" value="Unassembled WGS sequence"/>
</dbReference>
<dbReference type="EMBL" id="DXEZ01000349">
    <property type="protein sequence ID" value="HIX55816.1"/>
    <property type="molecule type" value="Genomic_DNA"/>
</dbReference>
<evidence type="ECO:0000256" key="1">
    <source>
        <dbReference type="ARBA" id="ARBA00023125"/>
    </source>
</evidence>
<feature type="non-terminal residue" evidence="4">
    <location>
        <position position="1"/>
    </location>
</feature>
<evidence type="ECO:0000259" key="3">
    <source>
        <dbReference type="PROSITE" id="PS51755"/>
    </source>
</evidence>
<reference evidence="4" key="1">
    <citation type="journal article" date="2021" name="PeerJ">
        <title>Extensive microbial diversity within the chicken gut microbiome revealed by metagenomics and culture.</title>
        <authorList>
            <person name="Gilroy R."/>
            <person name="Ravi A."/>
            <person name="Getino M."/>
            <person name="Pursley I."/>
            <person name="Horton D.L."/>
            <person name="Alikhan N.F."/>
            <person name="Baker D."/>
            <person name="Gharbi K."/>
            <person name="Hall N."/>
            <person name="Watson M."/>
            <person name="Adriaenssens E.M."/>
            <person name="Foster-Nyarko E."/>
            <person name="Jarju S."/>
            <person name="Secka A."/>
            <person name="Antonio M."/>
            <person name="Oren A."/>
            <person name="Chaudhuri R.R."/>
            <person name="La Ragione R."/>
            <person name="Hildebrand F."/>
            <person name="Pallen M.J."/>
        </authorList>
    </citation>
    <scope>NUCLEOTIDE SEQUENCE</scope>
    <source>
        <strain evidence="4">1719</strain>
    </source>
</reference>
<protein>
    <submittedName>
        <fullName evidence="4">Winged helix-turn-helix domain-containing protein</fullName>
    </submittedName>
</protein>
<dbReference type="AlphaFoldDB" id="A0A9D1WB02"/>